<reference evidence="24 25" key="1">
    <citation type="journal article" date="2018" name="Proc. Natl. Acad. Sci. U.S.A.">
        <title>Draft genome sequence of Camellia sinensis var. sinensis provides insights into the evolution of the tea genome and tea quality.</title>
        <authorList>
            <person name="Wei C."/>
            <person name="Yang H."/>
            <person name="Wang S."/>
            <person name="Zhao J."/>
            <person name="Liu C."/>
            <person name="Gao L."/>
            <person name="Xia E."/>
            <person name="Lu Y."/>
            <person name="Tai Y."/>
            <person name="She G."/>
            <person name="Sun J."/>
            <person name="Cao H."/>
            <person name="Tong W."/>
            <person name="Gao Q."/>
            <person name="Li Y."/>
            <person name="Deng W."/>
            <person name="Jiang X."/>
            <person name="Wang W."/>
            <person name="Chen Q."/>
            <person name="Zhang S."/>
            <person name="Li H."/>
            <person name="Wu J."/>
            <person name="Wang P."/>
            <person name="Li P."/>
            <person name="Shi C."/>
            <person name="Zheng F."/>
            <person name="Jian J."/>
            <person name="Huang B."/>
            <person name="Shan D."/>
            <person name="Shi M."/>
            <person name="Fang C."/>
            <person name="Yue Y."/>
            <person name="Li F."/>
            <person name="Li D."/>
            <person name="Wei S."/>
            <person name="Han B."/>
            <person name="Jiang C."/>
            <person name="Yin Y."/>
            <person name="Xia T."/>
            <person name="Zhang Z."/>
            <person name="Bennetzen J.L."/>
            <person name="Zhao S."/>
            <person name="Wan X."/>
        </authorList>
    </citation>
    <scope>NUCLEOTIDE SEQUENCE [LARGE SCALE GENOMIC DNA]</scope>
    <source>
        <strain evidence="25">cv. Shuchazao</strain>
        <tissue evidence="24">Leaf</tissue>
    </source>
</reference>
<dbReference type="InterPro" id="IPR001480">
    <property type="entry name" value="Bulb-type_lectin_dom"/>
</dbReference>
<dbReference type="AlphaFoldDB" id="A0A4S4D7Z4"/>
<dbReference type="Gene3D" id="2.90.10.10">
    <property type="entry name" value="Bulb-type lectin domain"/>
    <property type="match status" value="1"/>
</dbReference>
<dbReference type="CDD" id="cd14066">
    <property type="entry name" value="STKc_IRAK"/>
    <property type="match status" value="1"/>
</dbReference>
<evidence type="ECO:0000256" key="7">
    <source>
        <dbReference type="ARBA" id="ARBA00022741"/>
    </source>
</evidence>
<evidence type="ECO:0000259" key="22">
    <source>
        <dbReference type="PROSITE" id="PS50927"/>
    </source>
</evidence>
<dbReference type="FunFam" id="1.10.510.10:FF:000302">
    <property type="entry name" value="Serine/threonine-protein kinase"/>
    <property type="match status" value="1"/>
</dbReference>
<keyword evidence="10 19" id="KW-1133">Transmembrane helix</keyword>
<feature type="binding site" evidence="18">
    <location>
        <position position="552"/>
    </location>
    <ligand>
        <name>ATP</name>
        <dbReference type="ChEBI" id="CHEBI:30616"/>
    </ligand>
</feature>
<dbReference type="CDD" id="cd01098">
    <property type="entry name" value="PAN_AP_plant"/>
    <property type="match status" value="1"/>
</dbReference>
<feature type="domain" description="Bulb-type lectin" evidence="22">
    <location>
        <begin position="35"/>
        <end position="157"/>
    </location>
</feature>
<dbReference type="InterPro" id="IPR003609">
    <property type="entry name" value="Pan_app"/>
</dbReference>
<evidence type="ECO:0000313" key="24">
    <source>
        <dbReference type="EMBL" id="THF98507.1"/>
    </source>
</evidence>
<dbReference type="PROSITE" id="PS50927">
    <property type="entry name" value="BULB_LECTIN"/>
    <property type="match status" value="1"/>
</dbReference>
<evidence type="ECO:0000256" key="2">
    <source>
        <dbReference type="ARBA" id="ARBA00022527"/>
    </source>
</evidence>
<dbReference type="Proteomes" id="UP000306102">
    <property type="component" value="Unassembled WGS sequence"/>
</dbReference>
<comment type="catalytic activity">
    <reaction evidence="15 17">
        <text>L-threonyl-[protein] + ATP = O-phospho-L-threonyl-[protein] + ADP + H(+)</text>
        <dbReference type="Rhea" id="RHEA:46608"/>
        <dbReference type="Rhea" id="RHEA-COMP:11060"/>
        <dbReference type="Rhea" id="RHEA-COMP:11605"/>
        <dbReference type="ChEBI" id="CHEBI:15378"/>
        <dbReference type="ChEBI" id="CHEBI:30013"/>
        <dbReference type="ChEBI" id="CHEBI:30616"/>
        <dbReference type="ChEBI" id="CHEBI:61977"/>
        <dbReference type="ChEBI" id="CHEBI:456216"/>
        <dbReference type="EC" id="2.7.11.1"/>
    </reaction>
</comment>
<evidence type="ECO:0000256" key="14">
    <source>
        <dbReference type="ARBA" id="ARBA00023180"/>
    </source>
</evidence>
<organism evidence="24 25">
    <name type="scientific">Camellia sinensis var. sinensis</name>
    <name type="common">China tea</name>
    <dbReference type="NCBI Taxonomy" id="542762"/>
    <lineage>
        <taxon>Eukaryota</taxon>
        <taxon>Viridiplantae</taxon>
        <taxon>Streptophyta</taxon>
        <taxon>Embryophyta</taxon>
        <taxon>Tracheophyta</taxon>
        <taxon>Spermatophyta</taxon>
        <taxon>Magnoliopsida</taxon>
        <taxon>eudicotyledons</taxon>
        <taxon>Gunneridae</taxon>
        <taxon>Pentapetalae</taxon>
        <taxon>asterids</taxon>
        <taxon>Ericales</taxon>
        <taxon>Theaceae</taxon>
        <taxon>Camellia</taxon>
    </lineage>
</organism>
<keyword evidence="13" id="KW-0675">Receptor</keyword>
<dbReference type="PIRSF" id="PIRSF000641">
    <property type="entry name" value="SRK"/>
    <property type="match status" value="1"/>
</dbReference>
<evidence type="ECO:0000256" key="5">
    <source>
        <dbReference type="ARBA" id="ARBA00022692"/>
    </source>
</evidence>
<keyword evidence="8 17" id="KW-0418">Kinase</keyword>
<dbReference type="FunFam" id="2.90.10.10:FF:000017">
    <property type="entry name" value="Putative receptor protein kinase ZmPK1"/>
    <property type="match status" value="1"/>
</dbReference>
<dbReference type="PROSITE" id="PS50011">
    <property type="entry name" value="PROTEIN_KINASE_DOM"/>
    <property type="match status" value="1"/>
</dbReference>
<dbReference type="FunFam" id="3.30.200.20:FF:000059">
    <property type="entry name" value="S-receptor-like serine/threonine-protein kinase"/>
    <property type="match status" value="1"/>
</dbReference>
<dbReference type="SUPFAM" id="SSF51110">
    <property type="entry name" value="alpha-D-mannose-specific plant lectins"/>
    <property type="match status" value="1"/>
</dbReference>
<keyword evidence="9 17" id="KW-0067">ATP-binding</keyword>
<dbReference type="GO" id="GO:0016020">
    <property type="term" value="C:membrane"/>
    <property type="evidence" value="ECO:0007669"/>
    <property type="project" value="UniProtKB-SubCell"/>
</dbReference>
<evidence type="ECO:0000256" key="9">
    <source>
        <dbReference type="ARBA" id="ARBA00022840"/>
    </source>
</evidence>
<dbReference type="SMART" id="SM00108">
    <property type="entry name" value="B_lectin"/>
    <property type="match status" value="1"/>
</dbReference>
<comment type="catalytic activity">
    <reaction evidence="16 17">
        <text>L-seryl-[protein] + ATP = O-phospho-L-seryl-[protein] + ADP + H(+)</text>
        <dbReference type="Rhea" id="RHEA:17989"/>
        <dbReference type="Rhea" id="RHEA-COMP:9863"/>
        <dbReference type="Rhea" id="RHEA-COMP:11604"/>
        <dbReference type="ChEBI" id="CHEBI:15378"/>
        <dbReference type="ChEBI" id="CHEBI:29999"/>
        <dbReference type="ChEBI" id="CHEBI:30616"/>
        <dbReference type="ChEBI" id="CHEBI:83421"/>
        <dbReference type="ChEBI" id="CHEBI:456216"/>
        <dbReference type="EC" id="2.7.11.1"/>
    </reaction>
</comment>
<keyword evidence="25" id="KW-1185">Reference proteome</keyword>
<dbReference type="SMART" id="SM00220">
    <property type="entry name" value="S_TKc"/>
    <property type="match status" value="1"/>
</dbReference>
<dbReference type="Gene3D" id="3.30.200.20">
    <property type="entry name" value="Phosphorylase Kinase, domain 1"/>
    <property type="match status" value="1"/>
</dbReference>
<accession>A0A4S4D7Z4</accession>
<dbReference type="Gene3D" id="1.10.510.10">
    <property type="entry name" value="Transferase(Phosphotransferase) domain 1"/>
    <property type="match status" value="1"/>
</dbReference>
<dbReference type="InterPro" id="IPR036426">
    <property type="entry name" value="Bulb-type_lectin_dom_sf"/>
</dbReference>
<dbReference type="InterPro" id="IPR000719">
    <property type="entry name" value="Prot_kinase_dom"/>
</dbReference>
<evidence type="ECO:0000256" key="8">
    <source>
        <dbReference type="ARBA" id="ARBA00022777"/>
    </source>
</evidence>
<feature type="domain" description="Protein kinase" evidence="21">
    <location>
        <begin position="524"/>
        <end position="808"/>
    </location>
</feature>
<evidence type="ECO:0000256" key="18">
    <source>
        <dbReference type="PROSITE-ProRule" id="PRU10141"/>
    </source>
</evidence>
<evidence type="ECO:0000256" key="12">
    <source>
        <dbReference type="ARBA" id="ARBA00023157"/>
    </source>
</evidence>
<dbReference type="GO" id="GO:0048544">
    <property type="term" value="P:recognition of pollen"/>
    <property type="evidence" value="ECO:0007669"/>
    <property type="project" value="InterPro"/>
</dbReference>
<evidence type="ECO:0000256" key="10">
    <source>
        <dbReference type="ARBA" id="ARBA00022989"/>
    </source>
</evidence>
<evidence type="ECO:0000313" key="25">
    <source>
        <dbReference type="Proteomes" id="UP000306102"/>
    </source>
</evidence>
<evidence type="ECO:0000256" key="6">
    <source>
        <dbReference type="ARBA" id="ARBA00022729"/>
    </source>
</evidence>
<dbReference type="Pfam" id="PF00954">
    <property type="entry name" value="S_locus_glycop"/>
    <property type="match status" value="1"/>
</dbReference>
<evidence type="ECO:0000256" key="15">
    <source>
        <dbReference type="ARBA" id="ARBA00047899"/>
    </source>
</evidence>
<sequence>MQNHHFMATPILILIIPLVLLFPSFSFSTPYIYSMSEGSSLSVEKPDDVLISPNGVFSAGFYSVGVNAYCFVIWYHEPLYDGSHTTVWMANRDQPINGRLSKITLLKNGNLILTDAGQLNVWATNTESISSVQLLLNDTGNLVLLTSEGLILWQSFQSPTNTLLPYQPLTRNTKLVSSRSQTNYSSGFYKLFFNDENVLSLVYDGLEVSSMYWPDPWLNSWEAGRSSYNSSRIAVYNSSGHFKSTDDFQFIAADSGIGIQRRLTMDHDGNIRMYSLDEKNKIWNVTWQAKSQPCTIHGICGPNSLCTYVPHEKSGRRCSCIPGYKIKNETDQSLGCEPDFTLSCNDSEIGFLHLPHVEFYGHDDSRFCENYTYKWCANKCLQSCNCYGFQYKFSLDSGFYNCYHKTLLFNGYRSPNFQNYMYIKLPKASIRFYENHVQGFNSNCSHSLSLQLNRSYKKPKENGTLQFMVWFASAIGGVEIICICLVLYLLYRNRQNSSATTQSYFQVAAGFRKFTYEELKKATRNFGEEIGRGSGGVVYKGVLSNRRVAAIKRLNEAKQGEDEFLAEVSTIGRVNHMNLIEVWGYCVDGKHRLLVYEYMEHGSLAENLTSNALDWEKRFHIAVGSAKGLAYLHDECLEWVLHCDVKPQNILLDSNYQPKVADFGLSKLLNRGDGHHSGFSRVRGTRGYMAPEWICNFRITSKVDVYSYGVVVLEMVTGKSPMIGLHTSDNSGEMEQRGLLKWVREKMNENVSKELWLEEIIDPMIKDRYDASKMEILVEVALQCADEDKDARPTMSQVVERLLRHEAGNY</sequence>
<evidence type="ECO:0000256" key="1">
    <source>
        <dbReference type="ARBA" id="ARBA00004479"/>
    </source>
</evidence>
<evidence type="ECO:0000256" key="19">
    <source>
        <dbReference type="SAM" id="Phobius"/>
    </source>
</evidence>
<dbReference type="InterPro" id="IPR017441">
    <property type="entry name" value="Protein_kinase_ATP_BS"/>
</dbReference>
<feature type="signal peptide" evidence="20">
    <location>
        <begin position="1"/>
        <end position="28"/>
    </location>
</feature>
<keyword evidence="11 19" id="KW-0472">Membrane</keyword>
<dbReference type="EMBL" id="SDRB02012189">
    <property type="protein sequence ID" value="THF98507.1"/>
    <property type="molecule type" value="Genomic_DNA"/>
</dbReference>
<evidence type="ECO:0000259" key="21">
    <source>
        <dbReference type="PROSITE" id="PS50011"/>
    </source>
</evidence>
<evidence type="ECO:0000256" key="4">
    <source>
        <dbReference type="ARBA" id="ARBA00022679"/>
    </source>
</evidence>
<evidence type="ECO:0000256" key="13">
    <source>
        <dbReference type="ARBA" id="ARBA00023170"/>
    </source>
</evidence>
<evidence type="ECO:0000256" key="16">
    <source>
        <dbReference type="ARBA" id="ARBA00048679"/>
    </source>
</evidence>
<dbReference type="STRING" id="542762.A0A4S4D7Z4"/>
<name>A0A4S4D7Z4_CAMSN</name>
<dbReference type="PANTHER" id="PTHR47974">
    <property type="entry name" value="OS07G0415500 PROTEIN"/>
    <property type="match status" value="1"/>
</dbReference>
<dbReference type="InterPro" id="IPR000858">
    <property type="entry name" value="S_locus_glycoprot_dom"/>
</dbReference>
<protein>
    <recommendedName>
        <fullName evidence="17">Receptor-like serine/threonine-protein kinase</fullName>
        <ecNumber evidence="17">2.7.11.1</ecNumber>
    </recommendedName>
</protein>
<comment type="caution">
    <text evidence="24">The sequence shown here is derived from an EMBL/GenBank/DDBJ whole genome shotgun (WGS) entry which is preliminary data.</text>
</comment>
<evidence type="ECO:0000256" key="17">
    <source>
        <dbReference type="PIRNR" id="PIRNR000641"/>
    </source>
</evidence>
<evidence type="ECO:0000259" key="23">
    <source>
        <dbReference type="PROSITE" id="PS50948"/>
    </source>
</evidence>
<dbReference type="PROSITE" id="PS50948">
    <property type="entry name" value="PAN"/>
    <property type="match status" value="1"/>
</dbReference>
<dbReference type="InterPro" id="IPR008271">
    <property type="entry name" value="Ser/Thr_kinase_AS"/>
</dbReference>
<dbReference type="PANTHER" id="PTHR47974:SF3">
    <property type="entry name" value="RECEPTOR-LIKE SERINE_THREONINE-PROTEIN KINASE"/>
    <property type="match status" value="1"/>
</dbReference>
<keyword evidence="5 19" id="KW-0812">Transmembrane</keyword>
<keyword evidence="6 20" id="KW-0732">Signal</keyword>
<feature type="domain" description="Apple" evidence="23">
    <location>
        <begin position="344"/>
        <end position="437"/>
    </location>
</feature>
<keyword evidence="7 17" id="KW-0547">Nucleotide-binding</keyword>
<dbReference type="InterPro" id="IPR024171">
    <property type="entry name" value="SRK-like_kinase"/>
</dbReference>
<keyword evidence="4 17" id="KW-0808">Transferase</keyword>
<evidence type="ECO:0000256" key="3">
    <source>
        <dbReference type="ARBA" id="ARBA00022536"/>
    </source>
</evidence>
<gene>
    <name evidence="24" type="ORF">TEA_006002</name>
</gene>
<keyword evidence="12" id="KW-1015">Disulfide bond</keyword>
<dbReference type="Pfam" id="PF00069">
    <property type="entry name" value="Pkinase"/>
    <property type="match status" value="1"/>
</dbReference>
<dbReference type="PROSITE" id="PS00107">
    <property type="entry name" value="PROTEIN_KINASE_ATP"/>
    <property type="match status" value="1"/>
</dbReference>
<comment type="similarity">
    <text evidence="17">Belongs to the protein kinase superfamily. Ser/Thr protein kinase family.</text>
</comment>
<dbReference type="PROSITE" id="PS00108">
    <property type="entry name" value="PROTEIN_KINASE_ST"/>
    <property type="match status" value="1"/>
</dbReference>
<feature type="transmembrane region" description="Helical" evidence="19">
    <location>
        <begin position="467"/>
        <end position="491"/>
    </location>
</feature>
<keyword evidence="2 17" id="KW-0723">Serine/threonine-protein kinase</keyword>
<proteinExistence type="inferred from homology"/>
<evidence type="ECO:0000256" key="11">
    <source>
        <dbReference type="ARBA" id="ARBA00023136"/>
    </source>
</evidence>
<dbReference type="GO" id="GO:0004674">
    <property type="term" value="F:protein serine/threonine kinase activity"/>
    <property type="evidence" value="ECO:0007669"/>
    <property type="project" value="UniProtKB-KW"/>
</dbReference>
<keyword evidence="14" id="KW-0325">Glycoprotein</keyword>
<dbReference type="Pfam" id="PF01453">
    <property type="entry name" value="B_lectin"/>
    <property type="match status" value="1"/>
</dbReference>
<comment type="subcellular location">
    <subcellularLocation>
        <location evidence="1">Membrane</location>
        <topology evidence="1">Single-pass type I membrane protein</topology>
    </subcellularLocation>
</comment>
<feature type="chain" id="PRO_5020268794" description="Receptor-like serine/threonine-protein kinase" evidence="20">
    <location>
        <begin position="29"/>
        <end position="810"/>
    </location>
</feature>
<dbReference type="SUPFAM" id="SSF56112">
    <property type="entry name" value="Protein kinase-like (PK-like)"/>
    <property type="match status" value="1"/>
</dbReference>
<dbReference type="InterPro" id="IPR011009">
    <property type="entry name" value="Kinase-like_dom_sf"/>
</dbReference>
<dbReference type="GO" id="GO:0106310">
    <property type="term" value="F:protein serine kinase activity"/>
    <property type="evidence" value="ECO:0007669"/>
    <property type="project" value="RHEA"/>
</dbReference>
<dbReference type="GO" id="GO:0005524">
    <property type="term" value="F:ATP binding"/>
    <property type="evidence" value="ECO:0007669"/>
    <property type="project" value="UniProtKB-UniRule"/>
</dbReference>
<keyword evidence="3" id="KW-0245">EGF-like domain</keyword>
<dbReference type="EC" id="2.7.11.1" evidence="17"/>
<evidence type="ECO:0000256" key="20">
    <source>
        <dbReference type="SAM" id="SignalP"/>
    </source>
</evidence>
<dbReference type="CDD" id="cd00028">
    <property type="entry name" value="B_lectin"/>
    <property type="match status" value="1"/>
</dbReference>